<comment type="caution">
    <text evidence="1">The sequence shown here is derived from an EMBL/GenBank/DDBJ whole genome shotgun (WGS) entry which is preliminary data.</text>
</comment>
<dbReference type="Proteomes" id="UP000585579">
    <property type="component" value="Unassembled WGS sequence"/>
</dbReference>
<evidence type="ECO:0000313" key="1">
    <source>
        <dbReference type="EMBL" id="NLK32079.1"/>
    </source>
</evidence>
<sequence length="45" mass="4832">MIVFGLVAVCECKLFKGGTTVSGIVHIKVRKLDSVTFKKDGGHIV</sequence>
<gene>
    <name evidence="1" type="ORF">GX302_04370</name>
</gene>
<evidence type="ECO:0000313" key="2">
    <source>
        <dbReference type="Proteomes" id="UP000585579"/>
    </source>
</evidence>
<protein>
    <submittedName>
        <fullName evidence="1">Uncharacterized protein</fullName>
    </submittedName>
</protein>
<dbReference type="EMBL" id="JAAYQL010000023">
    <property type="protein sequence ID" value="NLK32079.1"/>
    <property type="molecule type" value="Genomic_DNA"/>
</dbReference>
<accession>A0A7K4ATN2</accession>
<dbReference type="RefSeq" id="WP_167829577.1">
    <property type="nucleotide sequence ID" value="NZ_CP032683.1"/>
</dbReference>
<reference evidence="1 2" key="1">
    <citation type="journal article" date="2020" name="Biotechnol. Biofuels">
        <title>New insights from the biogas microbiome by comprehensive genome-resolved metagenomics of nearly 1600 species originating from multiple anaerobic digesters.</title>
        <authorList>
            <person name="Campanaro S."/>
            <person name="Treu L."/>
            <person name="Rodriguez-R L.M."/>
            <person name="Kovalovszki A."/>
            <person name="Ziels R.M."/>
            <person name="Maus I."/>
            <person name="Zhu X."/>
            <person name="Kougias P.G."/>
            <person name="Basile A."/>
            <person name="Luo G."/>
            <person name="Schluter A."/>
            <person name="Konstantinidis K.T."/>
            <person name="Angelidaki I."/>
        </authorList>
    </citation>
    <scope>NUCLEOTIDE SEQUENCE [LARGE SCALE GENOMIC DNA]</scope>
    <source>
        <strain evidence="1">AS22ysBPME_46</strain>
    </source>
</reference>
<dbReference type="AlphaFoldDB" id="A0A7K4ATN2"/>
<proteinExistence type="predicted"/>
<organism evidence="1 2">
    <name type="scientific">Methanosarcina flavescens</name>
    <dbReference type="NCBI Taxonomy" id="1715806"/>
    <lineage>
        <taxon>Archaea</taxon>
        <taxon>Methanobacteriati</taxon>
        <taxon>Methanobacteriota</taxon>
        <taxon>Stenosarchaea group</taxon>
        <taxon>Methanomicrobia</taxon>
        <taxon>Methanosarcinales</taxon>
        <taxon>Methanosarcinaceae</taxon>
        <taxon>Methanosarcina</taxon>
    </lineage>
</organism>
<name>A0A7K4ATN2_9EURY</name>
<dbReference type="GeneID" id="53687999"/>